<organism evidence="1 2">
    <name type="scientific">Anopheles melas</name>
    <dbReference type="NCBI Taxonomy" id="34690"/>
    <lineage>
        <taxon>Eukaryota</taxon>
        <taxon>Metazoa</taxon>
        <taxon>Ecdysozoa</taxon>
        <taxon>Arthropoda</taxon>
        <taxon>Hexapoda</taxon>
        <taxon>Insecta</taxon>
        <taxon>Pterygota</taxon>
        <taxon>Neoptera</taxon>
        <taxon>Endopterygota</taxon>
        <taxon>Diptera</taxon>
        <taxon>Nematocera</taxon>
        <taxon>Culicoidea</taxon>
        <taxon>Culicidae</taxon>
        <taxon>Anophelinae</taxon>
        <taxon>Anopheles</taxon>
    </lineage>
</organism>
<evidence type="ECO:0000313" key="1">
    <source>
        <dbReference type="EnsemblMetazoa" id="AMEC008274-PA"/>
    </source>
</evidence>
<keyword evidence="2" id="KW-1185">Reference proteome</keyword>
<dbReference type="AlphaFoldDB" id="A0A182TTZ7"/>
<sequence>MADSWDFPPALSGAGKVGYLLATHIVPERQIAQTLGRQQLQVVVVPGQLLHYHVDRTGGADKVGNVFPALLEPVAKPHQVQRIAALAALDTTRQSLDFLLRNVLNHTDRMFQLAQTGPVAVELLFAIIGTDNKERNKVEHAVPRAAPETA</sequence>
<evidence type="ECO:0000313" key="2">
    <source>
        <dbReference type="Proteomes" id="UP000075902"/>
    </source>
</evidence>
<reference evidence="2" key="1">
    <citation type="submission" date="2014-01" db="EMBL/GenBank/DDBJ databases">
        <title>The Genome Sequence of Anopheles melas CM1001059_A (V2).</title>
        <authorList>
            <consortium name="The Broad Institute Genomics Platform"/>
            <person name="Neafsey D.E."/>
            <person name="Besansky N."/>
            <person name="Howell P."/>
            <person name="Walton C."/>
            <person name="Young S.K."/>
            <person name="Zeng Q."/>
            <person name="Gargeya S."/>
            <person name="Fitzgerald M."/>
            <person name="Haas B."/>
            <person name="Abouelleil A."/>
            <person name="Allen A.W."/>
            <person name="Alvarado L."/>
            <person name="Arachchi H.M."/>
            <person name="Berlin A.M."/>
            <person name="Chapman S.B."/>
            <person name="Gainer-Dewar J."/>
            <person name="Goldberg J."/>
            <person name="Griggs A."/>
            <person name="Gujja S."/>
            <person name="Hansen M."/>
            <person name="Howarth C."/>
            <person name="Imamovic A."/>
            <person name="Ireland A."/>
            <person name="Larimer J."/>
            <person name="McCowan C."/>
            <person name="Murphy C."/>
            <person name="Pearson M."/>
            <person name="Poon T.W."/>
            <person name="Priest M."/>
            <person name="Roberts A."/>
            <person name="Saif S."/>
            <person name="Shea T."/>
            <person name="Sisk P."/>
            <person name="Sykes S."/>
            <person name="Wortman J."/>
            <person name="Nusbaum C."/>
            <person name="Birren B."/>
        </authorList>
    </citation>
    <scope>NUCLEOTIDE SEQUENCE [LARGE SCALE GENOMIC DNA]</scope>
    <source>
        <strain evidence="2">CM1001059</strain>
    </source>
</reference>
<accession>A0A182TTZ7</accession>
<name>A0A182TTZ7_9DIPT</name>
<proteinExistence type="predicted"/>
<dbReference type="EnsemblMetazoa" id="AMEC008274-RA">
    <property type="protein sequence ID" value="AMEC008274-PA"/>
    <property type="gene ID" value="AMEC008274"/>
</dbReference>
<reference evidence="1" key="2">
    <citation type="submission" date="2020-05" db="UniProtKB">
        <authorList>
            <consortium name="EnsemblMetazoa"/>
        </authorList>
    </citation>
    <scope>IDENTIFICATION</scope>
    <source>
        <strain evidence="1">CM1001059</strain>
    </source>
</reference>
<dbReference type="VEuPathDB" id="VectorBase:AMEC008274"/>
<dbReference type="Proteomes" id="UP000075902">
    <property type="component" value="Unassembled WGS sequence"/>
</dbReference>
<protein>
    <submittedName>
        <fullName evidence="1">Uncharacterized protein</fullName>
    </submittedName>
</protein>